<keyword evidence="4 6" id="KW-1133">Transmembrane helix</keyword>
<keyword evidence="9" id="KW-1185">Reference proteome</keyword>
<dbReference type="PANTHER" id="PTHR23504">
    <property type="entry name" value="MAJOR FACILITATOR SUPERFAMILY DOMAIN-CONTAINING PROTEIN 10"/>
    <property type="match status" value="1"/>
</dbReference>
<dbReference type="EMBL" id="JAZHXJ010000377">
    <property type="protein sequence ID" value="KAL1862868.1"/>
    <property type="molecule type" value="Genomic_DNA"/>
</dbReference>
<comment type="caution">
    <text evidence="8">The sequence shown here is derived from an EMBL/GenBank/DDBJ whole genome shotgun (WGS) entry which is preliminary data.</text>
</comment>
<feature type="transmembrane region" description="Helical" evidence="6">
    <location>
        <begin position="254"/>
        <end position="278"/>
    </location>
</feature>
<feature type="transmembrane region" description="Helical" evidence="6">
    <location>
        <begin position="59"/>
        <end position="76"/>
    </location>
</feature>
<accession>A0ABR3WJ80</accession>
<name>A0ABR3WJ80_9PEZI</name>
<feature type="transmembrane region" description="Helical" evidence="6">
    <location>
        <begin position="88"/>
        <end position="115"/>
    </location>
</feature>
<evidence type="ECO:0000256" key="4">
    <source>
        <dbReference type="ARBA" id="ARBA00022989"/>
    </source>
</evidence>
<dbReference type="PROSITE" id="PS50850">
    <property type="entry name" value="MFS"/>
    <property type="match status" value="1"/>
</dbReference>
<dbReference type="Pfam" id="PF07690">
    <property type="entry name" value="MFS_1"/>
    <property type="match status" value="1"/>
</dbReference>
<evidence type="ECO:0000313" key="8">
    <source>
        <dbReference type="EMBL" id="KAL1862868.1"/>
    </source>
</evidence>
<keyword evidence="2" id="KW-0813">Transport</keyword>
<dbReference type="InterPro" id="IPR036259">
    <property type="entry name" value="MFS_trans_sf"/>
</dbReference>
<gene>
    <name evidence="8" type="ORF">VTK73DRAFT_6596</name>
</gene>
<dbReference type="Gene3D" id="1.20.1250.20">
    <property type="entry name" value="MFS general substrate transporter like domains"/>
    <property type="match status" value="1"/>
</dbReference>
<evidence type="ECO:0000256" key="5">
    <source>
        <dbReference type="ARBA" id="ARBA00023136"/>
    </source>
</evidence>
<proteinExistence type="predicted"/>
<dbReference type="Proteomes" id="UP001586593">
    <property type="component" value="Unassembled WGS sequence"/>
</dbReference>
<evidence type="ECO:0000256" key="1">
    <source>
        <dbReference type="ARBA" id="ARBA00004141"/>
    </source>
</evidence>
<dbReference type="SUPFAM" id="SSF103473">
    <property type="entry name" value="MFS general substrate transporter"/>
    <property type="match status" value="1"/>
</dbReference>
<evidence type="ECO:0000259" key="7">
    <source>
        <dbReference type="PROSITE" id="PS50850"/>
    </source>
</evidence>
<feature type="transmembrane region" description="Helical" evidence="6">
    <location>
        <begin position="17"/>
        <end position="39"/>
    </location>
</feature>
<comment type="subcellular location">
    <subcellularLocation>
        <location evidence="1">Membrane</location>
        <topology evidence="1">Multi-pass membrane protein</topology>
    </subcellularLocation>
</comment>
<protein>
    <recommendedName>
        <fullName evidence="7">Major facilitator superfamily (MFS) profile domain-containing protein</fullName>
    </recommendedName>
</protein>
<reference evidence="8 9" key="1">
    <citation type="journal article" date="2024" name="Commun. Biol.">
        <title>Comparative genomic analysis of thermophilic fungi reveals convergent evolutionary adaptations and gene losses.</title>
        <authorList>
            <person name="Steindorff A.S."/>
            <person name="Aguilar-Pontes M.V."/>
            <person name="Robinson A.J."/>
            <person name="Andreopoulos B."/>
            <person name="LaButti K."/>
            <person name="Kuo A."/>
            <person name="Mondo S."/>
            <person name="Riley R."/>
            <person name="Otillar R."/>
            <person name="Haridas S."/>
            <person name="Lipzen A."/>
            <person name="Grimwood J."/>
            <person name="Schmutz J."/>
            <person name="Clum A."/>
            <person name="Reid I.D."/>
            <person name="Moisan M.C."/>
            <person name="Butler G."/>
            <person name="Nguyen T.T.M."/>
            <person name="Dewar K."/>
            <person name="Conant G."/>
            <person name="Drula E."/>
            <person name="Henrissat B."/>
            <person name="Hansel C."/>
            <person name="Singer S."/>
            <person name="Hutchinson M.I."/>
            <person name="de Vries R.P."/>
            <person name="Natvig D.O."/>
            <person name="Powell A.J."/>
            <person name="Tsang A."/>
            <person name="Grigoriev I.V."/>
        </authorList>
    </citation>
    <scope>NUCLEOTIDE SEQUENCE [LARGE SCALE GENOMIC DNA]</scope>
    <source>
        <strain evidence="8 9">ATCC 24622</strain>
    </source>
</reference>
<feature type="transmembrane region" description="Helical" evidence="6">
    <location>
        <begin position="436"/>
        <end position="456"/>
    </location>
</feature>
<keyword evidence="3 6" id="KW-0812">Transmembrane</keyword>
<feature type="transmembrane region" description="Helical" evidence="6">
    <location>
        <begin position="192"/>
        <end position="214"/>
    </location>
</feature>
<organism evidence="8 9">
    <name type="scientific">Phialemonium thermophilum</name>
    <dbReference type="NCBI Taxonomy" id="223376"/>
    <lineage>
        <taxon>Eukaryota</taxon>
        <taxon>Fungi</taxon>
        <taxon>Dikarya</taxon>
        <taxon>Ascomycota</taxon>
        <taxon>Pezizomycotina</taxon>
        <taxon>Sordariomycetes</taxon>
        <taxon>Sordariomycetidae</taxon>
        <taxon>Cephalothecales</taxon>
        <taxon>Cephalothecaceae</taxon>
        <taxon>Phialemonium</taxon>
    </lineage>
</organism>
<sequence>MALEGDAKRPGFPARQLLILLTCRLVEPLAVTSIVPYLFPMVKYVAPALSDAQATRHVTLIFSAYSFAQFATNILWGRLSDKIGRRPVMLFGLAGILVSTLGLAFSTSIAAIFVFRTLAGLLSGNVVITRTMIGDMVHGRENKARAFAWNQTAYQIGYVVGPMVGGYLVQPCSQFPGICDRPPMTIFESLPFALPNLVISVLVAASFLIAYFFINETLNLTGYAAKGCISEESSLLQDSSPVDRSTSPALGPKVMHLVVSYAIMAMHTICFDQIFPVFLATREVQSTPPFRLNGGLGLSSPVVATFISASGVLSVVLMMTVFPPIDVYFGSLHCMRASLLLYPFTYFFLPYLAVLPQSPAWIRLVAVSAILAANKMASVFSFNDNAVLLNIVAPSPNALGLVNGIAQTAAAGARALGPALMGVFIGLGERIGTGALGWWFLGAVAVAGAIQGFWVVDDEEDEDVLDA</sequence>
<feature type="transmembrane region" description="Helical" evidence="6">
    <location>
        <begin position="298"/>
        <end position="322"/>
    </location>
</feature>
<evidence type="ECO:0000256" key="6">
    <source>
        <dbReference type="SAM" id="Phobius"/>
    </source>
</evidence>
<dbReference type="InterPro" id="IPR011701">
    <property type="entry name" value="MFS"/>
</dbReference>
<dbReference type="PANTHER" id="PTHR23504:SF15">
    <property type="entry name" value="MAJOR FACILITATOR SUPERFAMILY (MFS) PROFILE DOMAIN-CONTAINING PROTEIN"/>
    <property type="match status" value="1"/>
</dbReference>
<feature type="domain" description="Major facilitator superfamily (MFS) profile" evidence="7">
    <location>
        <begin position="16"/>
        <end position="460"/>
    </location>
</feature>
<evidence type="ECO:0000313" key="9">
    <source>
        <dbReference type="Proteomes" id="UP001586593"/>
    </source>
</evidence>
<evidence type="ECO:0000256" key="3">
    <source>
        <dbReference type="ARBA" id="ARBA00022692"/>
    </source>
</evidence>
<feature type="transmembrane region" description="Helical" evidence="6">
    <location>
        <begin position="334"/>
        <end position="354"/>
    </location>
</feature>
<evidence type="ECO:0000256" key="2">
    <source>
        <dbReference type="ARBA" id="ARBA00022448"/>
    </source>
</evidence>
<keyword evidence="5 6" id="KW-0472">Membrane</keyword>
<dbReference type="InterPro" id="IPR020846">
    <property type="entry name" value="MFS_dom"/>
</dbReference>